<dbReference type="EMBL" id="BPLR01003452">
    <property type="protein sequence ID" value="GIX84802.1"/>
    <property type="molecule type" value="Genomic_DNA"/>
</dbReference>
<protein>
    <recommendedName>
        <fullName evidence="2">EB domain-containing protein</fullName>
    </recommendedName>
</protein>
<proteinExistence type="predicted"/>
<evidence type="ECO:0000259" key="2">
    <source>
        <dbReference type="Pfam" id="PF01683"/>
    </source>
</evidence>
<organism evidence="3 4">
    <name type="scientific">Caerostris extrusa</name>
    <name type="common">Bark spider</name>
    <name type="synonym">Caerostris bankana</name>
    <dbReference type="NCBI Taxonomy" id="172846"/>
    <lineage>
        <taxon>Eukaryota</taxon>
        <taxon>Metazoa</taxon>
        <taxon>Ecdysozoa</taxon>
        <taxon>Arthropoda</taxon>
        <taxon>Chelicerata</taxon>
        <taxon>Arachnida</taxon>
        <taxon>Araneae</taxon>
        <taxon>Araneomorphae</taxon>
        <taxon>Entelegynae</taxon>
        <taxon>Araneoidea</taxon>
        <taxon>Araneidae</taxon>
        <taxon>Caerostris</taxon>
    </lineage>
</organism>
<dbReference type="Proteomes" id="UP001054945">
    <property type="component" value="Unassembled WGS sequence"/>
</dbReference>
<feature type="signal peptide" evidence="1">
    <location>
        <begin position="1"/>
        <end position="16"/>
    </location>
</feature>
<feature type="chain" id="PRO_5043427865" description="EB domain-containing protein" evidence="1">
    <location>
        <begin position="17"/>
        <end position="133"/>
    </location>
</feature>
<feature type="domain" description="EB" evidence="2">
    <location>
        <begin position="10"/>
        <end position="45"/>
    </location>
</feature>
<dbReference type="AlphaFoldDB" id="A0AAV4NJ26"/>
<reference evidence="3 4" key="1">
    <citation type="submission" date="2021-06" db="EMBL/GenBank/DDBJ databases">
        <title>Caerostris extrusa draft genome.</title>
        <authorList>
            <person name="Kono N."/>
            <person name="Arakawa K."/>
        </authorList>
    </citation>
    <scope>NUCLEOTIDE SEQUENCE [LARGE SCALE GENOMIC DNA]</scope>
</reference>
<keyword evidence="1" id="KW-0732">Signal</keyword>
<comment type="caution">
    <text evidence="3">The sequence shown here is derived from an EMBL/GenBank/DDBJ whole genome shotgun (WGS) entry which is preliminary data.</text>
</comment>
<dbReference type="Pfam" id="PF01683">
    <property type="entry name" value="EB"/>
    <property type="match status" value="1"/>
</dbReference>
<name>A0AAV4NJ26_CAEEX</name>
<keyword evidence="4" id="KW-1185">Reference proteome</keyword>
<evidence type="ECO:0000256" key="1">
    <source>
        <dbReference type="SAM" id="SignalP"/>
    </source>
</evidence>
<sequence length="133" mass="14837">MILYFLLLVIPLGEKCKRNEQCQNATPNSTCSDGICNCEAGFFGFKGSTVLLVNPTQTDIFGKRTSNSPTFQASVAMESFATFYNLLDEHIANDLFSLLDLQRDIALSIILTFLSVYFEESIGTSRVREFPSQ</sequence>
<evidence type="ECO:0000313" key="4">
    <source>
        <dbReference type="Proteomes" id="UP001054945"/>
    </source>
</evidence>
<evidence type="ECO:0000313" key="3">
    <source>
        <dbReference type="EMBL" id="GIX84802.1"/>
    </source>
</evidence>
<accession>A0AAV4NJ26</accession>
<gene>
    <name evidence="3" type="ORF">CEXT_188681</name>
</gene>
<dbReference type="InterPro" id="IPR006149">
    <property type="entry name" value="EB_dom"/>
</dbReference>